<dbReference type="AlphaFoldDB" id="A0AAD7S7C6"/>
<comment type="caution">
    <text evidence="2">The sequence shown here is derived from an EMBL/GenBank/DDBJ whole genome shotgun (WGS) entry which is preliminary data.</text>
</comment>
<proteinExistence type="predicted"/>
<feature type="compositionally biased region" description="Acidic residues" evidence="1">
    <location>
        <begin position="132"/>
        <end position="141"/>
    </location>
</feature>
<evidence type="ECO:0000313" key="2">
    <source>
        <dbReference type="EMBL" id="KAJ8397310.1"/>
    </source>
</evidence>
<dbReference type="Proteomes" id="UP001221898">
    <property type="component" value="Unassembled WGS sequence"/>
</dbReference>
<name>A0AAD7S7C6_9TELE</name>
<feature type="compositionally biased region" description="Pro residues" evidence="1">
    <location>
        <begin position="218"/>
        <end position="232"/>
    </location>
</feature>
<keyword evidence="3" id="KW-1185">Reference proteome</keyword>
<evidence type="ECO:0000313" key="3">
    <source>
        <dbReference type="Proteomes" id="UP001221898"/>
    </source>
</evidence>
<feature type="compositionally biased region" description="Polar residues" evidence="1">
    <location>
        <begin position="149"/>
        <end position="158"/>
    </location>
</feature>
<gene>
    <name evidence="2" type="ORF">AAFF_G00441440</name>
</gene>
<sequence>MKMRPSKAPASTQEQCGVWLDTAELRGKRTAVRPRRPISKLLNPLAPSGGYSVSVALSFTQTRLRFPAMTQSSITSFLSPRRHGKDESGSAKLLCTPASAGSGRKRKYSGGPLPQVRAAGGAVQGYSPPHSEEEEEEEEEPTGERLWTSDGTQTLRCHFTQDSEGNRVLAHRGEGKENAPSPLNPALPVSTETPPPRPEPRPAVHPGHGGTAGDRSPRTPPAQDPPEGPRQPLPLGGGALDCTIPAWPAGGAGPRDAVYPGL</sequence>
<organism evidence="2 3">
    <name type="scientific">Aldrovandia affinis</name>
    <dbReference type="NCBI Taxonomy" id="143900"/>
    <lineage>
        <taxon>Eukaryota</taxon>
        <taxon>Metazoa</taxon>
        <taxon>Chordata</taxon>
        <taxon>Craniata</taxon>
        <taxon>Vertebrata</taxon>
        <taxon>Euteleostomi</taxon>
        <taxon>Actinopterygii</taxon>
        <taxon>Neopterygii</taxon>
        <taxon>Teleostei</taxon>
        <taxon>Notacanthiformes</taxon>
        <taxon>Halosauridae</taxon>
        <taxon>Aldrovandia</taxon>
    </lineage>
</organism>
<protein>
    <submittedName>
        <fullName evidence="2">Uncharacterized protein</fullName>
    </submittedName>
</protein>
<reference evidence="2" key="1">
    <citation type="journal article" date="2023" name="Science">
        <title>Genome structures resolve the early diversification of teleost fishes.</title>
        <authorList>
            <person name="Parey E."/>
            <person name="Louis A."/>
            <person name="Montfort J."/>
            <person name="Bouchez O."/>
            <person name="Roques C."/>
            <person name="Iampietro C."/>
            <person name="Lluch J."/>
            <person name="Castinel A."/>
            <person name="Donnadieu C."/>
            <person name="Desvignes T."/>
            <person name="Floi Bucao C."/>
            <person name="Jouanno E."/>
            <person name="Wen M."/>
            <person name="Mejri S."/>
            <person name="Dirks R."/>
            <person name="Jansen H."/>
            <person name="Henkel C."/>
            <person name="Chen W.J."/>
            <person name="Zahm M."/>
            <person name="Cabau C."/>
            <person name="Klopp C."/>
            <person name="Thompson A.W."/>
            <person name="Robinson-Rechavi M."/>
            <person name="Braasch I."/>
            <person name="Lecointre G."/>
            <person name="Bobe J."/>
            <person name="Postlethwait J.H."/>
            <person name="Berthelot C."/>
            <person name="Roest Crollius H."/>
            <person name="Guiguen Y."/>
        </authorList>
    </citation>
    <scope>NUCLEOTIDE SEQUENCE</scope>
    <source>
        <strain evidence="2">NC1722</strain>
    </source>
</reference>
<evidence type="ECO:0000256" key="1">
    <source>
        <dbReference type="SAM" id="MobiDB-lite"/>
    </source>
</evidence>
<feature type="region of interest" description="Disordered" evidence="1">
    <location>
        <begin position="78"/>
        <end position="262"/>
    </location>
</feature>
<accession>A0AAD7S7C6</accession>
<feature type="compositionally biased region" description="Basic and acidic residues" evidence="1">
    <location>
        <begin position="159"/>
        <end position="177"/>
    </location>
</feature>
<feature type="compositionally biased region" description="Pro residues" evidence="1">
    <location>
        <begin position="193"/>
        <end position="203"/>
    </location>
</feature>
<dbReference type="EMBL" id="JAINUG010000099">
    <property type="protein sequence ID" value="KAJ8397310.1"/>
    <property type="molecule type" value="Genomic_DNA"/>
</dbReference>